<sequence length="382" mass="41892">MGLKFKPYHPKQAKQRRSTLAPTSTTSVGSLPPLSSVAGHRCSHIDEKFIAVTITNRDENPYFDFPTTEEWLDYCLPTSENPVTGAESTIDPQHTSRDLSCHGYRYKDDEPRQRLPAAIATMPLTSELNIEREAYNINTSEEESNTEISSADHTWSPDTKTTPSMASSIKIKLRAVAAAANSMLAGATESSITTEPGITIEPSSVISSSIKRSFSEGGASLSSSDVCHLSKRLKLTSASVEKAISALLDAQKTTTIIGVKLYQDQPHSLKPDVSVQSMSDTIHVAADGVGDDSGDDRSNTGSSFDDSDSETELTISQPQGSQQRSTQRRRWTEKEEKLLRAFKGTQKRTGGTPSDYQIANSLNRTESGVKQYWDIMLQKKHR</sequence>
<protein>
    <recommendedName>
        <fullName evidence="4">Myb-like domain-containing protein</fullName>
    </recommendedName>
</protein>
<feature type="compositionally biased region" description="Basic residues" evidence="1">
    <location>
        <begin position="1"/>
        <end position="17"/>
    </location>
</feature>
<dbReference type="Proteomes" id="UP000321331">
    <property type="component" value="Unassembled WGS sequence"/>
</dbReference>
<name>A0A5C6SFC7_FUSOC</name>
<comment type="caution">
    <text evidence="2">The sequence shown here is derived from an EMBL/GenBank/DDBJ whole genome shotgun (WGS) entry which is preliminary data.</text>
</comment>
<feature type="region of interest" description="Disordered" evidence="1">
    <location>
        <begin position="139"/>
        <end position="163"/>
    </location>
</feature>
<evidence type="ECO:0008006" key="4">
    <source>
        <dbReference type="Google" id="ProtNLM"/>
    </source>
</evidence>
<feature type="region of interest" description="Disordered" evidence="1">
    <location>
        <begin position="1"/>
        <end position="33"/>
    </location>
</feature>
<evidence type="ECO:0000256" key="1">
    <source>
        <dbReference type="SAM" id="MobiDB-lite"/>
    </source>
</evidence>
<proteinExistence type="predicted"/>
<reference evidence="2 3" key="1">
    <citation type="submission" date="2019-07" db="EMBL/GenBank/DDBJ databases">
        <title>The First High-Quality Draft Genome Sequence of the Causal Agent of the Current Panama Disease Epidemic.</title>
        <authorList>
            <person name="Warmington R.J."/>
            <person name="Kay W."/>
            <person name="Jeffries A."/>
            <person name="Bebber D."/>
            <person name="Moore K."/>
            <person name="Studholme D.J."/>
        </authorList>
    </citation>
    <scope>NUCLEOTIDE SEQUENCE [LARGE SCALE GENOMIC DNA]</scope>
    <source>
        <strain evidence="2 3">TR4</strain>
    </source>
</reference>
<feature type="compositionally biased region" description="Low complexity" evidence="1">
    <location>
        <begin position="316"/>
        <end position="325"/>
    </location>
</feature>
<accession>A0A5C6SFC7</accession>
<gene>
    <name evidence="2" type="ORF">FocTR4_00012176</name>
</gene>
<dbReference type="EMBL" id="VMNF01000014">
    <property type="protein sequence ID" value="TXB97023.1"/>
    <property type="molecule type" value="Genomic_DNA"/>
</dbReference>
<feature type="compositionally biased region" description="Polar residues" evidence="1">
    <location>
        <begin position="151"/>
        <end position="163"/>
    </location>
</feature>
<evidence type="ECO:0000313" key="3">
    <source>
        <dbReference type="Proteomes" id="UP000321331"/>
    </source>
</evidence>
<feature type="region of interest" description="Disordered" evidence="1">
    <location>
        <begin position="285"/>
        <end position="332"/>
    </location>
</feature>
<dbReference type="AlphaFoldDB" id="A0A5C6SFC7"/>
<evidence type="ECO:0000313" key="2">
    <source>
        <dbReference type="EMBL" id="TXB97023.1"/>
    </source>
</evidence>
<feature type="compositionally biased region" description="Polar residues" evidence="1">
    <location>
        <begin position="18"/>
        <end position="29"/>
    </location>
</feature>
<organism evidence="2 3">
    <name type="scientific">Fusarium oxysporum f. sp. cubense</name>
    <dbReference type="NCBI Taxonomy" id="61366"/>
    <lineage>
        <taxon>Eukaryota</taxon>
        <taxon>Fungi</taxon>
        <taxon>Dikarya</taxon>
        <taxon>Ascomycota</taxon>
        <taxon>Pezizomycotina</taxon>
        <taxon>Sordariomycetes</taxon>
        <taxon>Hypocreomycetidae</taxon>
        <taxon>Hypocreales</taxon>
        <taxon>Nectriaceae</taxon>
        <taxon>Fusarium</taxon>
        <taxon>Fusarium oxysporum species complex</taxon>
    </lineage>
</organism>